<dbReference type="SUPFAM" id="SSF53720">
    <property type="entry name" value="ALDH-like"/>
    <property type="match status" value="1"/>
</dbReference>
<dbReference type="GeneID" id="64690290"/>
<keyword evidence="4" id="KW-1185">Reference proteome</keyword>
<evidence type="ECO:0000256" key="1">
    <source>
        <dbReference type="ARBA" id="ARBA00009986"/>
    </source>
</evidence>
<dbReference type="AlphaFoldDB" id="A0A9P7F9F5"/>
<dbReference type="InterPro" id="IPR016162">
    <property type="entry name" value="Ald_DH_N"/>
</dbReference>
<dbReference type="Pfam" id="PF00171">
    <property type="entry name" value="Aldedh"/>
    <property type="match status" value="2"/>
</dbReference>
<sequence>FVHSLTIRQTTKDKLTYTRHEPIGVVGQIIPWNFPLLMMAWKLHLINEAGFPPGVDNVISGHGNTVGNAISSHMRIEKVAFTGSTLVGRKIMEAAVKSNLKCFTEKTQCK</sequence>
<name>A0A9P7F9F5_9AGAM</name>
<dbReference type="GO" id="GO:0016491">
    <property type="term" value="F:oxidoreductase activity"/>
    <property type="evidence" value="ECO:0007669"/>
    <property type="project" value="InterPro"/>
</dbReference>
<comment type="similarity">
    <text evidence="1">Belongs to the aldehyde dehydrogenase family.</text>
</comment>
<comment type="caution">
    <text evidence="3">The sequence shown here is derived from an EMBL/GenBank/DDBJ whole genome shotgun (WGS) entry which is preliminary data.</text>
</comment>
<feature type="non-terminal residue" evidence="3">
    <location>
        <position position="110"/>
    </location>
</feature>
<feature type="domain" description="Aldehyde dehydrogenase" evidence="2">
    <location>
        <begin position="7"/>
        <end position="43"/>
    </location>
</feature>
<gene>
    <name evidence="3" type="ORF">F5147DRAFT_103097</name>
</gene>
<evidence type="ECO:0000313" key="3">
    <source>
        <dbReference type="EMBL" id="KAG2111300.1"/>
    </source>
</evidence>
<organism evidence="3 4">
    <name type="scientific">Suillus discolor</name>
    <dbReference type="NCBI Taxonomy" id="1912936"/>
    <lineage>
        <taxon>Eukaryota</taxon>
        <taxon>Fungi</taxon>
        <taxon>Dikarya</taxon>
        <taxon>Basidiomycota</taxon>
        <taxon>Agaricomycotina</taxon>
        <taxon>Agaricomycetes</taxon>
        <taxon>Agaricomycetidae</taxon>
        <taxon>Boletales</taxon>
        <taxon>Suillineae</taxon>
        <taxon>Suillaceae</taxon>
        <taxon>Suillus</taxon>
    </lineage>
</organism>
<proteinExistence type="inferred from homology"/>
<dbReference type="EMBL" id="JABBWM010000018">
    <property type="protein sequence ID" value="KAG2111300.1"/>
    <property type="molecule type" value="Genomic_DNA"/>
</dbReference>
<dbReference type="PANTHER" id="PTHR11699">
    <property type="entry name" value="ALDEHYDE DEHYDROGENASE-RELATED"/>
    <property type="match status" value="1"/>
</dbReference>
<feature type="domain" description="Aldehyde dehydrogenase" evidence="2">
    <location>
        <begin position="44"/>
        <end position="101"/>
    </location>
</feature>
<evidence type="ECO:0000313" key="4">
    <source>
        <dbReference type="Proteomes" id="UP000823399"/>
    </source>
</evidence>
<evidence type="ECO:0000259" key="2">
    <source>
        <dbReference type="Pfam" id="PF00171"/>
    </source>
</evidence>
<protein>
    <submittedName>
        <fullName evidence="3">Aldehyde/histidinol dehydrogenase</fullName>
    </submittedName>
</protein>
<dbReference type="InterPro" id="IPR015590">
    <property type="entry name" value="Aldehyde_DH_dom"/>
</dbReference>
<reference evidence="3" key="1">
    <citation type="journal article" date="2020" name="New Phytol.">
        <title>Comparative genomics reveals dynamic genome evolution in host specialist ectomycorrhizal fungi.</title>
        <authorList>
            <person name="Lofgren L.A."/>
            <person name="Nguyen N.H."/>
            <person name="Vilgalys R."/>
            <person name="Ruytinx J."/>
            <person name="Liao H.L."/>
            <person name="Branco S."/>
            <person name="Kuo A."/>
            <person name="LaButti K."/>
            <person name="Lipzen A."/>
            <person name="Andreopoulos W."/>
            <person name="Pangilinan J."/>
            <person name="Riley R."/>
            <person name="Hundley H."/>
            <person name="Na H."/>
            <person name="Barry K."/>
            <person name="Grigoriev I.V."/>
            <person name="Stajich J.E."/>
            <person name="Kennedy P.G."/>
        </authorList>
    </citation>
    <scope>NUCLEOTIDE SEQUENCE</scope>
    <source>
        <strain evidence="3">FC423</strain>
    </source>
</reference>
<dbReference type="RefSeq" id="XP_041294659.1">
    <property type="nucleotide sequence ID" value="XM_041428031.1"/>
</dbReference>
<dbReference type="OrthoDB" id="310895at2759"/>
<dbReference type="Proteomes" id="UP000823399">
    <property type="component" value="Unassembled WGS sequence"/>
</dbReference>
<accession>A0A9P7F9F5</accession>
<dbReference type="InterPro" id="IPR016161">
    <property type="entry name" value="Ald_DH/histidinol_DH"/>
</dbReference>
<dbReference type="Gene3D" id="3.40.605.10">
    <property type="entry name" value="Aldehyde Dehydrogenase, Chain A, domain 1"/>
    <property type="match status" value="2"/>
</dbReference>